<evidence type="ECO:0000256" key="3">
    <source>
        <dbReference type="ARBA" id="ARBA00023295"/>
    </source>
</evidence>
<feature type="signal peptide" evidence="4">
    <location>
        <begin position="1"/>
        <end position="20"/>
    </location>
</feature>
<evidence type="ECO:0000313" key="6">
    <source>
        <dbReference type="Proteomes" id="UP000007519"/>
    </source>
</evidence>
<evidence type="ECO:0000256" key="2">
    <source>
        <dbReference type="ARBA" id="ARBA00022801"/>
    </source>
</evidence>
<dbReference type="InterPro" id="IPR018077">
    <property type="entry name" value="Glyco_hydro_fam25_subgr"/>
</dbReference>
<keyword evidence="6" id="KW-1185">Reference proteome</keyword>
<dbReference type="EMBL" id="CP002831">
    <property type="protein sequence ID" value="AFC25813.1"/>
    <property type="molecule type" value="Genomic_DNA"/>
</dbReference>
<dbReference type="GO" id="GO:0003796">
    <property type="term" value="F:lysozyme activity"/>
    <property type="evidence" value="ECO:0007669"/>
    <property type="project" value="InterPro"/>
</dbReference>
<dbReference type="PANTHER" id="PTHR34135:SF2">
    <property type="entry name" value="LYSOZYME"/>
    <property type="match status" value="1"/>
</dbReference>
<evidence type="ECO:0000256" key="4">
    <source>
        <dbReference type="SAM" id="SignalP"/>
    </source>
</evidence>
<dbReference type="OrthoDB" id="9798192at2"/>
<dbReference type="SUPFAM" id="SSF51445">
    <property type="entry name" value="(Trans)glycosidases"/>
    <property type="match status" value="1"/>
</dbReference>
<keyword evidence="4" id="KW-0732">Signal</keyword>
<dbReference type="HOGENOM" id="CLU_044973_3_0_10"/>
<accession>H6KZN7</accession>
<organism evidence="5 6">
    <name type="scientific">Saprospira grandis (strain Lewin)</name>
    <dbReference type="NCBI Taxonomy" id="984262"/>
    <lineage>
        <taxon>Bacteria</taxon>
        <taxon>Pseudomonadati</taxon>
        <taxon>Bacteroidota</taxon>
        <taxon>Saprospiria</taxon>
        <taxon>Saprospirales</taxon>
        <taxon>Saprospiraceae</taxon>
        <taxon>Saprospira</taxon>
    </lineage>
</organism>
<protein>
    <submittedName>
        <fullName evidence="5">Glycoside hydrolase family 25</fullName>
    </submittedName>
</protein>
<name>H6KZN7_SAPGL</name>
<gene>
    <name evidence="5" type="primary">acm</name>
    <name evidence="5" type="ordered locus">SGRA_3085</name>
</gene>
<dbReference type="InterPro" id="IPR017853">
    <property type="entry name" value="GH"/>
</dbReference>
<dbReference type="AlphaFoldDB" id="H6KZN7"/>
<dbReference type="KEGG" id="sgn:SGRA_3085"/>
<sequence length="218" mass="25527">MRFFPLLLLLPLLFSCKHQADDYAVKGLDISHYQKRIDWEQFDEKKVDFVFIKATEADNYQDSLFEHNWTALKKKGLPVGAYHFFRPQRSPIAQAEFFLETVPLGPGDLPPVLDVEELDGVGAQKLRLGVSLWLNKVEEACQCKPIIYSSMKFYEDYLHPEFQAYPLWIARYNRKMPTTKNWLFWQYTNKGRHPGIPAQVDLNVFAASRQELKRLLLD</sequence>
<keyword evidence="2 5" id="KW-0378">Hydrolase</keyword>
<dbReference type="InterPro" id="IPR002053">
    <property type="entry name" value="Glyco_hydro_25"/>
</dbReference>
<dbReference type="Proteomes" id="UP000007519">
    <property type="component" value="Chromosome"/>
</dbReference>
<dbReference type="Pfam" id="PF01183">
    <property type="entry name" value="Glyco_hydro_25"/>
    <property type="match status" value="1"/>
</dbReference>
<comment type="similarity">
    <text evidence="1">Belongs to the glycosyl hydrolase 25 family.</text>
</comment>
<dbReference type="PROSITE" id="PS51257">
    <property type="entry name" value="PROKAR_LIPOPROTEIN"/>
    <property type="match status" value="1"/>
</dbReference>
<dbReference type="SMART" id="SM00641">
    <property type="entry name" value="Glyco_25"/>
    <property type="match status" value="1"/>
</dbReference>
<reference evidence="5 6" key="1">
    <citation type="journal article" date="2012" name="Stand. Genomic Sci.">
        <title>Complete genome sequencing and analysis of Saprospira grandis str. Lewin, a predatory marine bacterium.</title>
        <authorList>
            <person name="Saw J.H."/>
            <person name="Yuryev A."/>
            <person name="Kanbe M."/>
            <person name="Hou S."/>
            <person name="Young A.G."/>
            <person name="Aizawa S."/>
            <person name="Alam M."/>
        </authorList>
    </citation>
    <scope>NUCLEOTIDE SEQUENCE [LARGE SCALE GENOMIC DNA]</scope>
    <source>
        <strain evidence="5 6">Lewin</strain>
    </source>
</reference>
<dbReference type="RefSeq" id="WP_015693412.1">
    <property type="nucleotide sequence ID" value="NC_016940.1"/>
</dbReference>
<dbReference type="GO" id="GO:0016052">
    <property type="term" value="P:carbohydrate catabolic process"/>
    <property type="evidence" value="ECO:0007669"/>
    <property type="project" value="TreeGrafter"/>
</dbReference>
<dbReference type="Gene3D" id="3.20.20.80">
    <property type="entry name" value="Glycosidases"/>
    <property type="match status" value="1"/>
</dbReference>
<keyword evidence="3" id="KW-0326">Glycosidase</keyword>
<dbReference type="GO" id="GO:0016998">
    <property type="term" value="P:cell wall macromolecule catabolic process"/>
    <property type="evidence" value="ECO:0007669"/>
    <property type="project" value="InterPro"/>
</dbReference>
<dbReference type="GO" id="GO:0009253">
    <property type="term" value="P:peptidoglycan catabolic process"/>
    <property type="evidence" value="ECO:0007669"/>
    <property type="project" value="InterPro"/>
</dbReference>
<dbReference type="eggNOG" id="COG3757">
    <property type="taxonomic scope" value="Bacteria"/>
</dbReference>
<dbReference type="PANTHER" id="PTHR34135">
    <property type="entry name" value="LYSOZYME"/>
    <property type="match status" value="1"/>
</dbReference>
<evidence type="ECO:0000313" key="5">
    <source>
        <dbReference type="EMBL" id="AFC25813.1"/>
    </source>
</evidence>
<dbReference type="PROSITE" id="PS51904">
    <property type="entry name" value="GLYCOSYL_HYDROL_F25_2"/>
    <property type="match status" value="1"/>
</dbReference>
<proteinExistence type="inferred from homology"/>
<feature type="chain" id="PRO_5003603769" evidence="4">
    <location>
        <begin position="21"/>
        <end position="218"/>
    </location>
</feature>
<dbReference type="STRING" id="984262.SGRA_3085"/>
<evidence type="ECO:0000256" key="1">
    <source>
        <dbReference type="ARBA" id="ARBA00010646"/>
    </source>
</evidence>